<dbReference type="Pfam" id="PF05553">
    <property type="entry name" value="DUF761"/>
    <property type="match status" value="1"/>
</dbReference>
<protein>
    <recommendedName>
        <fullName evidence="4">Cotton fiber protein</fullName>
    </recommendedName>
</protein>
<dbReference type="PANTHER" id="PTHR33265:SF5">
    <property type="entry name" value="COTTON FIBER PROTEIN"/>
    <property type="match status" value="1"/>
</dbReference>
<feature type="region of interest" description="Disordered" evidence="1">
    <location>
        <begin position="113"/>
        <end position="148"/>
    </location>
</feature>
<sequence length="187" mass="21661">MAKQQSSSFAARAWSFLRFALLWSRKSSAFRRRLILNLRMMPNYLKNLRSSGSNFNGEREYSIEETPIFRLKFHKNVKKQGHFPRIPCINAPIEVEGEDFFYDHRSYHCDEDDVDGDGDEVVDQGSGSSSGEKKGASFSGGQDGSWKEEEVDLKADEFIAEFYRQMKLQRQISYLQYKEMLDRGASK</sequence>
<feature type="compositionally biased region" description="Low complexity" evidence="1">
    <location>
        <begin position="123"/>
        <end position="140"/>
    </location>
</feature>
<proteinExistence type="predicted"/>
<dbReference type="AlphaFoldDB" id="A0A5K0X8L4"/>
<reference evidence="3" key="1">
    <citation type="submission" date="2019-09" db="EMBL/GenBank/DDBJ databases">
        <authorList>
            <person name="Zhang L."/>
        </authorList>
    </citation>
    <scope>NUCLEOTIDE SEQUENCE</scope>
</reference>
<dbReference type="EMBL" id="LR721775">
    <property type="protein sequence ID" value="VVV61812.1"/>
    <property type="molecule type" value="Genomic_DNA"/>
</dbReference>
<feature type="compositionally biased region" description="Acidic residues" evidence="1">
    <location>
        <begin position="113"/>
        <end position="122"/>
    </location>
</feature>
<organism evidence="3">
    <name type="scientific">Nymphaea colorata</name>
    <name type="common">pocket water lily</name>
    <dbReference type="NCBI Taxonomy" id="210225"/>
    <lineage>
        <taxon>Eukaryota</taxon>
        <taxon>Viridiplantae</taxon>
        <taxon>Streptophyta</taxon>
        <taxon>Embryophyta</taxon>
        <taxon>Tracheophyta</taxon>
        <taxon>Spermatophyta</taxon>
        <taxon>Magnoliopsida</taxon>
        <taxon>Nymphaeales</taxon>
        <taxon>Nymphaeaceae</taxon>
        <taxon>Nymphaea</taxon>
    </lineage>
</organism>
<feature type="signal peptide" evidence="2">
    <location>
        <begin position="1"/>
        <end position="29"/>
    </location>
</feature>
<evidence type="ECO:0000256" key="1">
    <source>
        <dbReference type="SAM" id="MobiDB-lite"/>
    </source>
</evidence>
<evidence type="ECO:0000313" key="3">
    <source>
        <dbReference type="EMBL" id="VVV61812.1"/>
    </source>
</evidence>
<dbReference type="InterPro" id="IPR008480">
    <property type="entry name" value="DUF761_pln"/>
</dbReference>
<accession>A0A5K0X8L4</accession>
<evidence type="ECO:0000256" key="2">
    <source>
        <dbReference type="SAM" id="SignalP"/>
    </source>
</evidence>
<gene>
    <name evidence="3" type="ORF">NYM_LOCUS4205</name>
</gene>
<dbReference type="OMA" id="ELSCYCA"/>
<feature type="chain" id="PRO_5023808433" description="Cotton fiber protein" evidence="2">
    <location>
        <begin position="30"/>
        <end position="187"/>
    </location>
</feature>
<dbReference type="PANTHER" id="PTHR33265">
    <property type="entry name" value="AVR9/CF-9 RAPIDLY ELICITED PROTEIN-RELATED"/>
    <property type="match status" value="1"/>
</dbReference>
<evidence type="ECO:0008006" key="4">
    <source>
        <dbReference type="Google" id="ProtNLM"/>
    </source>
</evidence>
<dbReference type="Gramene" id="NC10G0045620.1">
    <property type="protein sequence ID" value="NC10G0045620.1:cds"/>
    <property type="gene ID" value="NC10G0045620"/>
</dbReference>
<name>A0A5K0X8L4_9MAGN</name>
<dbReference type="OrthoDB" id="1929803at2759"/>
<keyword evidence="2" id="KW-0732">Signal</keyword>